<protein>
    <submittedName>
        <fullName evidence="1">Uncharacterized protein</fullName>
    </submittedName>
</protein>
<evidence type="ECO:0000313" key="2">
    <source>
        <dbReference type="Proteomes" id="UP000053647"/>
    </source>
</evidence>
<keyword evidence="2" id="KW-1185">Reference proteome</keyword>
<dbReference type="AlphaFoldDB" id="A0A0C9TP41"/>
<dbReference type="Proteomes" id="UP000053647">
    <property type="component" value="Unassembled WGS sequence"/>
</dbReference>
<reference evidence="1 2" key="1">
    <citation type="submission" date="2014-06" db="EMBL/GenBank/DDBJ databases">
        <authorList>
            <consortium name="DOE Joint Genome Institute"/>
            <person name="Kuo A."/>
            <person name="Kohler A."/>
            <person name="Nagy L.G."/>
            <person name="Floudas D."/>
            <person name="Copeland A."/>
            <person name="Barry K.W."/>
            <person name="Cichocki N."/>
            <person name="Veneault-Fourrey C."/>
            <person name="LaButti K."/>
            <person name="Lindquist E.A."/>
            <person name="Lipzen A."/>
            <person name="Lundell T."/>
            <person name="Morin E."/>
            <person name="Murat C."/>
            <person name="Sun H."/>
            <person name="Tunlid A."/>
            <person name="Henrissat B."/>
            <person name="Grigoriev I.V."/>
            <person name="Hibbett D.S."/>
            <person name="Martin F."/>
            <person name="Nordberg H.P."/>
            <person name="Cantor M.N."/>
            <person name="Hua S.X."/>
        </authorList>
    </citation>
    <scope>NUCLEOTIDE SEQUENCE [LARGE SCALE GENOMIC DNA]</scope>
    <source>
        <strain evidence="1 2">ATCC 200175</strain>
    </source>
</reference>
<dbReference type="HOGENOM" id="CLU_159466_0_0_1"/>
<reference evidence="2" key="2">
    <citation type="submission" date="2015-01" db="EMBL/GenBank/DDBJ databases">
        <title>Evolutionary Origins and Diversification of the Mycorrhizal Mutualists.</title>
        <authorList>
            <consortium name="DOE Joint Genome Institute"/>
            <consortium name="Mycorrhizal Genomics Consortium"/>
            <person name="Kohler A."/>
            <person name="Kuo A."/>
            <person name="Nagy L.G."/>
            <person name="Floudas D."/>
            <person name="Copeland A."/>
            <person name="Barry K.W."/>
            <person name="Cichocki N."/>
            <person name="Veneault-Fourrey C."/>
            <person name="LaButti K."/>
            <person name="Lindquist E.A."/>
            <person name="Lipzen A."/>
            <person name="Lundell T."/>
            <person name="Morin E."/>
            <person name="Murat C."/>
            <person name="Riley R."/>
            <person name="Ohm R."/>
            <person name="Sun H."/>
            <person name="Tunlid A."/>
            <person name="Henrissat B."/>
            <person name="Grigoriev I.V."/>
            <person name="Hibbett D.S."/>
            <person name="Martin F."/>
        </authorList>
    </citation>
    <scope>NUCLEOTIDE SEQUENCE [LARGE SCALE GENOMIC DNA]</scope>
    <source>
        <strain evidence="2">ATCC 200175</strain>
    </source>
</reference>
<organism evidence="1 2">
    <name type="scientific">Paxillus involutus ATCC 200175</name>
    <dbReference type="NCBI Taxonomy" id="664439"/>
    <lineage>
        <taxon>Eukaryota</taxon>
        <taxon>Fungi</taxon>
        <taxon>Dikarya</taxon>
        <taxon>Basidiomycota</taxon>
        <taxon>Agaricomycotina</taxon>
        <taxon>Agaricomycetes</taxon>
        <taxon>Agaricomycetidae</taxon>
        <taxon>Boletales</taxon>
        <taxon>Paxilineae</taxon>
        <taxon>Paxillaceae</taxon>
        <taxon>Paxillus</taxon>
    </lineage>
</organism>
<proteinExistence type="predicted"/>
<dbReference type="OrthoDB" id="3036502at2759"/>
<gene>
    <name evidence="1" type="ORF">PAXINDRAFT_14923</name>
</gene>
<evidence type="ECO:0000313" key="1">
    <source>
        <dbReference type="EMBL" id="KIJ12308.1"/>
    </source>
</evidence>
<name>A0A0C9TP41_PAXIN</name>
<sequence length="130" mass="14599">MELHITKELDAHPRLRILPAGLKEDILSALLAKADGMFRWAQCQIDTLAECGSAGDVRMASRNLAIGLDKTYERIICAIDGKPFEREHVRRTATSPTAITRGSQHFLTLLFLLHPACHYDRISSGSRWGW</sequence>
<dbReference type="EMBL" id="KN819366">
    <property type="protein sequence ID" value="KIJ12308.1"/>
    <property type="molecule type" value="Genomic_DNA"/>
</dbReference>
<accession>A0A0C9TP41</accession>